<dbReference type="PANTHER" id="PTHR32093:SF91">
    <property type="entry name" value="LEUCINE-RICH REPEAT-CONTAINING N-TERMINAL PLANT-TYPE DOMAIN-CONTAINING PROTEIN"/>
    <property type="match status" value="1"/>
</dbReference>
<comment type="subcellular location">
    <subcellularLocation>
        <location evidence="1">Secreted</location>
    </subcellularLocation>
</comment>
<dbReference type="OrthoDB" id="676979at2759"/>
<sequence>MNGLSFLGHSVQSLFRPTTNSPVQYPGAFFQAMSTLTEVLFLNNMLTGCLPYEIGFLKEAIVLDVGCNRLTGPIPFSLGCLEKVEVLNFAGNLFYGMVPEVVCALGNLANLSLSDNYFTHLGPICWRLIKKGVLDLRNNCVPSLPFQRPLNECVEFFSHPRYCPDKATYTYIPCWLPHSSFPPLVLPAPSPS</sequence>
<dbReference type="Proteomes" id="UP000585474">
    <property type="component" value="Unassembled WGS sequence"/>
</dbReference>
<evidence type="ECO:0000313" key="5">
    <source>
        <dbReference type="EMBL" id="GFY95945.1"/>
    </source>
</evidence>
<accession>A0A7J0FB97</accession>
<gene>
    <name evidence="5" type="ORF">Acr_11g0002510</name>
</gene>
<dbReference type="PANTHER" id="PTHR32093">
    <property type="entry name" value="LEUCINE-RICH REPEAT EXTENSIN-LIKE PROTEIN 3-RELATED"/>
    <property type="match status" value="1"/>
</dbReference>
<dbReference type="InterPro" id="IPR032675">
    <property type="entry name" value="LRR_dom_sf"/>
</dbReference>
<dbReference type="SUPFAM" id="SSF52058">
    <property type="entry name" value="L domain-like"/>
    <property type="match status" value="1"/>
</dbReference>
<evidence type="ECO:0000256" key="2">
    <source>
        <dbReference type="ARBA" id="ARBA00022525"/>
    </source>
</evidence>
<evidence type="ECO:0000256" key="1">
    <source>
        <dbReference type="ARBA" id="ARBA00004613"/>
    </source>
</evidence>
<dbReference type="InterPro" id="IPR051582">
    <property type="entry name" value="LRR_extensin-like_regulator"/>
</dbReference>
<dbReference type="EMBL" id="BJWL01000011">
    <property type="protein sequence ID" value="GFY95945.1"/>
    <property type="molecule type" value="Genomic_DNA"/>
</dbReference>
<reference evidence="5 6" key="1">
    <citation type="submission" date="2019-07" db="EMBL/GenBank/DDBJ databases">
        <title>De Novo Assembly of kiwifruit Actinidia rufa.</title>
        <authorList>
            <person name="Sugita-Konishi S."/>
            <person name="Sato K."/>
            <person name="Mori E."/>
            <person name="Abe Y."/>
            <person name="Kisaki G."/>
            <person name="Hamano K."/>
            <person name="Suezawa K."/>
            <person name="Otani M."/>
            <person name="Fukuda T."/>
            <person name="Manabe T."/>
            <person name="Gomi K."/>
            <person name="Tabuchi M."/>
            <person name="Akimitsu K."/>
            <person name="Kataoka I."/>
        </authorList>
    </citation>
    <scope>NUCLEOTIDE SEQUENCE [LARGE SCALE GENOMIC DNA]</scope>
    <source>
        <strain evidence="6">cv. Fuchu</strain>
    </source>
</reference>
<dbReference type="Gene3D" id="3.80.10.10">
    <property type="entry name" value="Ribonuclease Inhibitor"/>
    <property type="match status" value="1"/>
</dbReference>
<evidence type="ECO:0000256" key="3">
    <source>
        <dbReference type="ARBA" id="ARBA00022729"/>
    </source>
</evidence>
<keyword evidence="2" id="KW-0964">Secreted</keyword>
<name>A0A7J0FB97_9ERIC</name>
<evidence type="ECO:0008006" key="7">
    <source>
        <dbReference type="Google" id="ProtNLM"/>
    </source>
</evidence>
<evidence type="ECO:0000256" key="4">
    <source>
        <dbReference type="ARBA" id="ARBA00022737"/>
    </source>
</evidence>
<dbReference type="AlphaFoldDB" id="A0A7J0FB97"/>
<evidence type="ECO:0000313" key="6">
    <source>
        <dbReference type="Proteomes" id="UP000585474"/>
    </source>
</evidence>
<dbReference type="GO" id="GO:0005576">
    <property type="term" value="C:extracellular region"/>
    <property type="evidence" value="ECO:0007669"/>
    <property type="project" value="UniProtKB-SubCell"/>
</dbReference>
<keyword evidence="4" id="KW-0677">Repeat</keyword>
<keyword evidence="3" id="KW-0732">Signal</keyword>
<proteinExistence type="predicted"/>
<protein>
    <recommendedName>
        <fullName evidence="7">Leucine-rich repeat (LRR) family protein</fullName>
    </recommendedName>
</protein>
<comment type="caution">
    <text evidence="5">The sequence shown here is derived from an EMBL/GenBank/DDBJ whole genome shotgun (WGS) entry which is preliminary data.</text>
</comment>
<organism evidence="5 6">
    <name type="scientific">Actinidia rufa</name>
    <dbReference type="NCBI Taxonomy" id="165716"/>
    <lineage>
        <taxon>Eukaryota</taxon>
        <taxon>Viridiplantae</taxon>
        <taxon>Streptophyta</taxon>
        <taxon>Embryophyta</taxon>
        <taxon>Tracheophyta</taxon>
        <taxon>Spermatophyta</taxon>
        <taxon>Magnoliopsida</taxon>
        <taxon>eudicotyledons</taxon>
        <taxon>Gunneridae</taxon>
        <taxon>Pentapetalae</taxon>
        <taxon>asterids</taxon>
        <taxon>Ericales</taxon>
        <taxon>Actinidiaceae</taxon>
        <taxon>Actinidia</taxon>
    </lineage>
</organism>
<keyword evidence="6" id="KW-1185">Reference proteome</keyword>